<sequence length="87" mass="10179">MIELVNTFSRKALHDILIEFKGKKLDDKFSLMEEKLVKITKCPDNKKSVISRESYEDTEEEKTDEEKEEAGEEEDEDDEEEMNSSSD</sequence>
<evidence type="ECO:0000256" key="1">
    <source>
        <dbReference type="SAM" id="MobiDB-lite"/>
    </source>
</evidence>
<protein>
    <submittedName>
        <fullName evidence="2">Uncharacterized protein</fullName>
    </submittedName>
</protein>
<feature type="compositionally biased region" description="Acidic residues" evidence="1">
    <location>
        <begin position="56"/>
        <end position="87"/>
    </location>
</feature>
<dbReference type="OrthoDB" id="8193306at2759"/>
<reference evidence="2" key="1">
    <citation type="submission" date="2021-12" db="EMBL/GenBank/DDBJ databases">
        <authorList>
            <person name="King R."/>
        </authorList>
    </citation>
    <scope>NUCLEOTIDE SEQUENCE</scope>
</reference>
<keyword evidence="3" id="KW-1185">Reference proteome</keyword>
<accession>A0A9P0BE83</accession>
<feature type="region of interest" description="Disordered" evidence="1">
    <location>
        <begin position="48"/>
        <end position="87"/>
    </location>
</feature>
<dbReference type="AlphaFoldDB" id="A0A9P0BE83"/>
<name>A0A9P0BE83_BRAAE</name>
<proteinExistence type="predicted"/>
<organism evidence="2 3">
    <name type="scientific">Brassicogethes aeneus</name>
    <name type="common">Rape pollen beetle</name>
    <name type="synonym">Meligethes aeneus</name>
    <dbReference type="NCBI Taxonomy" id="1431903"/>
    <lineage>
        <taxon>Eukaryota</taxon>
        <taxon>Metazoa</taxon>
        <taxon>Ecdysozoa</taxon>
        <taxon>Arthropoda</taxon>
        <taxon>Hexapoda</taxon>
        <taxon>Insecta</taxon>
        <taxon>Pterygota</taxon>
        <taxon>Neoptera</taxon>
        <taxon>Endopterygota</taxon>
        <taxon>Coleoptera</taxon>
        <taxon>Polyphaga</taxon>
        <taxon>Cucujiformia</taxon>
        <taxon>Nitidulidae</taxon>
        <taxon>Meligethinae</taxon>
        <taxon>Brassicogethes</taxon>
    </lineage>
</organism>
<dbReference type="Proteomes" id="UP001154078">
    <property type="component" value="Chromosome 7"/>
</dbReference>
<dbReference type="EMBL" id="OV121138">
    <property type="protein sequence ID" value="CAH0560863.1"/>
    <property type="molecule type" value="Genomic_DNA"/>
</dbReference>
<evidence type="ECO:0000313" key="2">
    <source>
        <dbReference type="EMBL" id="CAH0560863.1"/>
    </source>
</evidence>
<evidence type="ECO:0000313" key="3">
    <source>
        <dbReference type="Proteomes" id="UP001154078"/>
    </source>
</evidence>
<gene>
    <name evidence="2" type="ORF">MELIAE_LOCUS10545</name>
</gene>